<reference evidence="1" key="1">
    <citation type="submission" date="2014-09" db="EMBL/GenBank/DDBJ databases">
        <authorList>
            <person name="Magalhaes I.L.F."/>
            <person name="Oliveira U."/>
            <person name="Santos F.R."/>
            <person name="Vidigal T.H.D.A."/>
            <person name="Brescovit A.D."/>
            <person name="Santos A.J."/>
        </authorList>
    </citation>
    <scope>NUCLEOTIDE SEQUENCE</scope>
    <source>
        <tissue evidence="1">Shoot tissue taken approximately 20 cm above the soil surface</tissue>
    </source>
</reference>
<organism evidence="1">
    <name type="scientific">Arundo donax</name>
    <name type="common">Giant reed</name>
    <name type="synonym">Donax arundinaceus</name>
    <dbReference type="NCBI Taxonomy" id="35708"/>
    <lineage>
        <taxon>Eukaryota</taxon>
        <taxon>Viridiplantae</taxon>
        <taxon>Streptophyta</taxon>
        <taxon>Embryophyta</taxon>
        <taxon>Tracheophyta</taxon>
        <taxon>Spermatophyta</taxon>
        <taxon>Magnoliopsida</taxon>
        <taxon>Liliopsida</taxon>
        <taxon>Poales</taxon>
        <taxon>Poaceae</taxon>
        <taxon>PACMAD clade</taxon>
        <taxon>Arundinoideae</taxon>
        <taxon>Arundineae</taxon>
        <taxon>Arundo</taxon>
    </lineage>
</organism>
<reference evidence="1" key="2">
    <citation type="journal article" date="2015" name="Data Brief">
        <title>Shoot transcriptome of the giant reed, Arundo donax.</title>
        <authorList>
            <person name="Barrero R.A."/>
            <person name="Guerrero F.D."/>
            <person name="Moolhuijzen P."/>
            <person name="Goolsby J.A."/>
            <person name="Tidwell J."/>
            <person name="Bellgard S.E."/>
            <person name="Bellgard M.I."/>
        </authorList>
    </citation>
    <scope>NUCLEOTIDE SEQUENCE</scope>
    <source>
        <tissue evidence="1">Shoot tissue taken approximately 20 cm above the soil surface</tissue>
    </source>
</reference>
<name>A0A0A9ARB0_ARUDO</name>
<evidence type="ECO:0000313" key="1">
    <source>
        <dbReference type="EMBL" id="JAD49587.1"/>
    </source>
</evidence>
<accession>A0A0A9ARB0</accession>
<protein>
    <submittedName>
        <fullName evidence="1">Uncharacterized protein</fullName>
    </submittedName>
</protein>
<proteinExistence type="predicted"/>
<dbReference type="EMBL" id="GBRH01248308">
    <property type="protein sequence ID" value="JAD49587.1"/>
    <property type="molecule type" value="Transcribed_RNA"/>
</dbReference>
<dbReference type="AlphaFoldDB" id="A0A0A9ARB0"/>
<sequence length="24" mass="2476">MGTSACLTACPLIPLLSSNLEQNV</sequence>